<proteinExistence type="predicted"/>
<reference evidence="1 2" key="1">
    <citation type="submission" date="2018-08" db="EMBL/GenBank/DDBJ databases">
        <title>Genome and evolution of the arbuscular mycorrhizal fungus Diversispora epigaea (formerly Glomus versiforme) and its bacterial endosymbionts.</title>
        <authorList>
            <person name="Sun X."/>
            <person name="Fei Z."/>
            <person name="Harrison M."/>
        </authorList>
    </citation>
    <scope>NUCLEOTIDE SEQUENCE [LARGE SCALE GENOMIC DNA]</scope>
    <source>
        <strain evidence="1 2">IT104</strain>
    </source>
</reference>
<dbReference type="AlphaFoldDB" id="A0A397JJ47"/>
<evidence type="ECO:0000313" key="2">
    <source>
        <dbReference type="Proteomes" id="UP000266861"/>
    </source>
</evidence>
<sequence length="190" mass="22618">MSSFKNINFNVRRKIHIKSPRPKSKLSQELFQELSAETTSRDCPNYPFFRNKSLSKSICSLMIGKLGCSIRWFVNRAEDLKETSFAQFCGCETDAQYRHVPQFLLSTDEEDIKDFEYLTNRLEKNIKTRKRWRRRKAIVFNTYQIYLKNLSSRLKRDFELLRGEIFKCRQTRSKSLHGGKRLMAKKIQKS</sequence>
<gene>
    <name evidence="1" type="ORF">Glove_33g157</name>
</gene>
<organism evidence="1 2">
    <name type="scientific">Diversispora epigaea</name>
    <dbReference type="NCBI Taxonomy" id="1348612"/>
    <lineage>
        <taxon>Eukaryota</taxon>
        <taxon>Fungi</taxon>
        <taxon>Fungi incertae sedis</taxon>
        <taxon>Mucoromycota</taxon>
        <taxon>Glomeromycotina</taxon>
        <taxon>Glomeromycetes</taxon>
        <taxon>Diversisporales</taxon>
        <taxon>Diversisporaceae</taxon>
        <taxon>Diversispora</taxon>
    </lineage>
</organism>
<evidence type="ECO:0000313" key="1">
    <source>
        <dbReference type="EMBL" id="RHZ87607.1"/>
    </source>
</evidence>
<comment type="caution">
    <text evidence="1">The sequence shown here is derived from an EMBL/GenBank/DDBJ whole genome shotgun (WGS) entry which is preliminary data.</text>
</comment>
<keyword evidence="2" id="KW-1185">Reference proteome</keyword>
<accession>A0A397JJ47</accession>
<protein>
    <submittedName>
        <fullName evidence="1">Uncharacterized protein</fullName>
    </submittedName>
</protein>
<name>A0A397JJ47_9GLOM</name>
<dbReference type="Proteomes" id="UP000266861">
    <property type="component" value="Unassembled WGS sequence"/>
</dbReference>
<dbReference type="EMBL" id="PQFF01000031">
    <property type="protein sequence ID" value="RHZ87607.1"/>
    <property type="molecule type" value="Genomic_DNA"/>
</dbReference>
<dbReference type="OrthoDB" id="5464at2759"/>